<accession>A0AAV7RIU5</accession>
<sequence>MLSERGTRDSHKPHLDLAGPLPSQYTQTLMLNDAPPGAFPDAYRLLLALLARDSPAVVVLLSERGTTSGSRGLSQAPPRTRGLRQARPLGPHHSGLTVPSLSVPASNHPARRLLRLLRCVYSTGF</sequence>
<evidence type="ECO:0000313" key="2">
    <source>
        <dbReference type="EMBL" id="KAJ1151860.1"/>
    </source>
</evidence>
<feature type="compositionally biased region" description="Basic and acidic residues" evidence="1">
    <location>
        <begin position="1"/>
        <end position="15"/>
    </location>
</feature>
<name>A0AAV7RIU5_PLEWA</name>
<evidence type="ECO:0000313" key="3">
    <source>
        <dbReference type="Proteomes" id="UP001066276"/>
    </source>
</evidence>
<evidence type="ECO:0000256" key="1">
    <source>
        <dbReference type="SAM" id="MobiDB-lite"/>
    </source>
</evidence>
<keyword evidence="3" id="KW-1185">Reference proteome</keyword>
<gene>
    <name evidence="2" type="ORF">NDU88_004639</name>
</gene>
<comment type="caution">
    <text evidence="2">The sequence shown here is derived from an EMBL/GenBank/DDBJ whole genome shotgun (WGS) entry which is preliminary data.</text>
</comment>
<protein>
    <submittedName>
        <fullName evidence="2">Uncharacterized protein</fullName>
    </submittedName>
</protein>
<dbReference type="Proteomes" id="UP001066276">
    <property type="component" value="Chromosome 5"/>
</dbReference>
<dbReference type="AlphaFoldDB" id="A0AAV7RIU5"/>
<dbReference type="EMBL" id="JANPWB010000009">
    <property type="protein sequence ID" value="KAJ1151860.1"/>
    <property type="molecule type" value="Genomic_DNA"/>
</dbReference>
<reference evidence="2" key="1">
    <citation type="journal article" date="2022" name="bioRxiv">
        <title>Sequencing and chromosome-scale assembly of the giantPleurodeles waltlgenome.</title>
        <authorList>
            <person name="Brown T."/>
            <person name="Elewa A."/>
            <person name="Iarovenko S."/>
            <person name="Subramanian E."/>
            <person name="Araus A.J."/>
            <person name="Petzold A."/>
            <person name="Susuki M."/>
            <person name="Suzuki K.-i.T."/>
            <person name="Hayashi T."/>
            <person name="Toyoda A."/>
            <person name="Oliveira C."/>
            <person name="Osipova E."/>
            <person name="Leigh N.D."/>
            <person name="Simon A."/>
            <person name="Yun M.H."/>
        </authorList>
    </citation>
    <scope>NUCLEOTIDE SEQUENCE</scope>
    <source>
        <strain evidence="2">20211129_DDA</strain>
        <tissue evidence="2">Liver</tissue>
    </source>
</reference>
<feature type="region of interest" description="Disordered" evidence="1">
    <location>
        <begin position="65"/>
        <end position="103"/>
    </location>
</feature>
<organism evidence="2 3">
    <name type="scientific">Pleurodeles waltl</name>
    <name type="common">Iberian ribbed newt</name>
    <dbReference type="NCBI Taxonomy" id="8319"/>
    <lineage>
        <taxon>Eukaryota</taxon>
        <taxon>Metazoa</taxon>
        <taxon>Chordata</taxon>
        <taxon>Craniata</taxon>
        <taxon>Vertebrata</taxon>
        <taxon>Euteleostomi</taxon>
        <taxon>Amphibia</taxon>
        <taxon>Batrachia</taxon>
        <taxon>Caudata</taxon>
        <taxon>Salamandroidea</taxon>
        <taxon>Salamandridae</taxon>
        <taxon>Pleurodelinae</taxon>
        <taxon>Pleurodeles</taxon>
    </lineage>
</organism>
<proteinExistence type="predicted"/>
<feature type="region of interest" description="Disordered" evidence="1">
    <location>
        <begin position="1"/>
        <end position="21"/>
    </location>
</feature>